<sequence length="489" mass="53035">MAGAMAASGQAVRSGVVGLGQLAHSQEAGFRRKLGGGRVDASRHQSLGPSVCQLCAAVRSSRRSSAESELQLVRRCCAPVCSASTSLSSSCGSSFRAEERIVGHETKGGSCNKKSRSQRQPGIVLPRASGGGNGEVGVATVADNADVSSSSMTTTVGGDGGLQICRILNGMWQTSGGWGRIEPSKAVAAMFEHVDNGLTTFDMADHYGPAEDLFGLFHNQALRERGEEYASKVQGLTKWCPSPVKMTRSVVEQNIDRSRKRMDVKRLDMLQFHWWDYANPGYLDALKHMQDLKEEGKIAQLSLTNFDTKRLQIILENGISIASNQVQYSLVDQRPDKEMAKLCQMTGVKLITYGTVLGGLLSEKYLGKGQPGSWGGPTLNTPSLNKYKRMVDVWGGWELFQQLLRECNTIAKKHGVSMATVGLRFVLDQSAVGGSMVGVRLGIAQHIEDSKKVFGLKLDEDDRQRLETVTGQSRDLLVIIGDCGDEYRG</sequence>
<protein>
    <recommendedName>
        <fullName evidence="2">NADP-dependent oxidoreductase domain-containing protein</fullName>
    </recommendedName>
</protein>
<dbReference type="PANTHER" id="PTHR43147:SF2">
    <property type="entry name" value="NADP-DEPENDENT OXIDOREDUCTASE DOMAIN-CONTAINING PROTEIN"/>
    <property type="match status" value="1"/>
</dbReference>
<dbReference type="OrthoDB" id="48988at2759"/>
<proteinExistence type="predicted"/>
<comment type="caution">
    <text evidence="3">The sequence shown here is derived from an EMBL/GenBank/DDBJ whole genome shotgun (WGS) entry which is preliminary data.</text>
</comment>
<feature type="region of interest" description="Disordered" evidence="1">
    <location>
        <begin position="106"/>
        <end position="131"/>
    </location>
</feature>
<gene>
    <name evidence="3" type="ORF">CBR_g10840</name>
</gene>
<reference evidence="3 4" key="1">
    <citation type="journal article" date="2018" name="Cell">
        <title>The Chara Genome: Secondary Complexity and Implications for Plant Terrestrialization.</title>
        <authorList>
            <person name="Nishiyama T."/>
            <person name="Sakayama H."/>
            <person name="Vries J.D."/>
            <person name="Buschmann H."/>
            <person name="Saint-Marcoux D."/>
            <person name="Ullrich K.K."/>
            <person name="Haas F.B."/>
            <person name="Vanderstraeten L."/>
            <person name="Becker D."/>
            <person name="Lang D."/>
            <person name="Vosolsobe S."/>
            <person name="Rombauts S."/>
            <person name="Wilhelmsson P.K.I."/>
            <person name="Janitza P."/>
            <person name="Kern R."/>
            <person name="Heyl A."/>
            <person name="Rumpler F."/>
            <person name="Villalobos L.I.A.C."/>
            <person name="Clay J.M."/>
            <person name="Skokan R."/>
            <person name="Toyoda A."/>
            <person name="Suzuki Y."/>
            <person name="Kagoshima H."/>
            <person name="Schijlen E."/>
            <person name="Tajeshwar N."/>
            <person name="Catarino B."/>
            <person name="Hetherington A.J."/>
            <person name="Saltykova A."/>
            <person name="Bonnot C."/>
            <person name="Breuninger H."/>
            <person name="Symeonidi A."/>
            <person name="Radhakrishnan G.V."/>
            <person name="Van Nieuwerburgh F."/>
            <person name="Deforce D."/>
            <person name="Chang C."/>
            <person name="Karol K.G."/>
            <person name="Hedrich R."/>
            <person name="Ulvskov P."/>
            <person name="Glockner G."/>
            <person name="Delwiche C.F."/>
            <person name="Petrasek J."/>
            <person name="Van de Peer Y."/>
            <person name="Friml J."/>
            <person name="Beilby M."/>
            <person name="Dolan L."/>
            <person name="Kohara Y."/>
            <person name="Sugano S."/>
            <person name="Fujiyama A."/>
            <person name="Delaux P.-M."/>
            <person name="Quint M."/>
            <person name="TheiBen G."/>
            <person name="Hagemann M."/>
            <person name="Harholt J."/>
            <person name="Dunand C."/>
            <person name="Zachgo S."/>
            <person name="Langdale J."/>
            <person name="Maumus F."/>
            <person name="Straeten D.V.D."/>
            <person name="Gould S.B."/>
            <person name="Rensing S.A."/>
        </authorList>
    </citation>
    <scope>NUCLEOTIDE SEQUENCE [LARGE SCALE GENOMIC DNA]</scope>
    <source>
        <strain evidence="3 4">S276</strain>
    </source>
</reference>
<evidence type="ECO:0000259" key="2">
    <source>
        <dbReference type="Pfam" id="PF00248"/>
    </source>
</evidence>
<name>A0A388KPC4_CHABU</name>
<keyword evidence="4" id="KW-1185">Reference proteome</keyword>
<evidence type="ECO:0000256" key="1">
    <source>
        <dbReference type="SAM" id="MobiDB-lite"/>
    </source>
</evidence>
<dbReference type="Gramene" id="GBG71904">
    <property type="protein sequence ID" value="GBG71904"/>
    <property type="gene ID" value="CBR_g10840"/>
</dbReference>
<organism evidence="3 4">
    <name type="scientific">Chara braunii</name>
    <name type="common">Braun's stonewort</name>
    <dbReference type="NCBI Taxonomy" id="69332"/>
    <lineage>
        <taxon>Eukaryota</taxon>
        <taxon>Viridiplantae</taxon>
        <taxon>Streptophyta</taxon>
        <taxon>Charophyceae</taxon>
        <taxon>Charales</taxon>
        <taxon>Characeae</taxon>
        <taxon>Chara</taxon>
    </lineage>
</organism>
<feature type="domain" description="NADP-dependent oxidoreductase" evidence="2">
    <location>
        <begin position="166"/>
        <end position="468"/>
    </location>
</feature>
<dbReference type="STRING" id="69332.A0A388KPC4"/>
<dbReference type="CDD" id="cd19101">
    <property type="entry name" value="AKR_unchar"/>
    <property type="match status" value="1"/>
</dbReference>
<dbReference type="Pfam" id="PF00248">
    <property type="entry name" value="Aldo_ket_red"/>
    <property type="match status" value="1"/>
</dbReference>
<evidence type="ECO:0000313" key="4">
    <source>
        <dbReference type="Proteomes" id="UP000265515"/>
    </source>
</evidence>
<dbReference type="EMBL" id="BFEA01000155">
    <property type="protein sequence ID" value="GBG71904.1"/>
    <property type="molecule type" value="Genomic_DNA"/>
</dbReference>
<accession>A0A388KPC4</accession>
<dbReference type="Gene3D" id="3.20.20.100">
    <property type="entry name" value="NADP-dependent oxidoreductase domain"/>
    <property type="match status" value="1"/>
</dbReference>
<dbReference type="AlphaFoldDB" id="A0A388KPC4"/>
<dbReference type="PANTHER" id="PTHR43147">
    <property type="entry name" value="PROTEIN TAS"/>
    <property type="match status" value="1"/>
</dbReference>
<dbReference type="Proteomes" id="UP000265515">
    <property type="component" value="Unassembled WGS sequence"/>
</dbReference>
<evidence type="ECO:0000313" key="3">
    <source>
        <dbReference type="EMBL" id="GBG71904.1"/>
    </source>
</evidence>
<dbReference type="InterPro" id="IPR036812">
    <property type="entry name" value="NAD(P)_OxRdtase_dom_sf"/>
</dbReference>
<dbReference type="InterPro" id="IPR023210">
    <property type="entry name" value="NADP_OxRdtase_dom"/>
</dbReference>
<dbReference type="SUPFAM" id="SSF51430">
    <property type="entry name" value="NAD(P)-linked oxidoreductase"/>
    <property type="match status" value="1"/>
</dbReference>